<evidence type="ECO:0000259" key="5">
    <source>
        <dbReference type="Pfam" id="PF12848"/>
    </source>
</evidence>
<keyword evidence="3" id="KW-0067">ATP-binding</keyword>
<dbReference type="Pfam" id="PF12848">
    <property type="entry name" value="ABC_tran_Xtn"/>
    <property type="match status" value="1"/>
</dbReference>
<dbReference type="EMBL" id="JAACJL010000060">
    <property type="protein sequence ID" value="KAF4609743.1"/>
    <property type="molecule type" value="Genomic_DNA"/>
</dbReference>
<feature type="domain" description="ABC transporter" evidence="4">
    <location>
        <begin position="317"/>
        <end position="370"/>
    </location>
</feature>
<accession>A0A8H4QEZ6</accession>
<organism evidence="6 7">
    <name type="scientific">Agrocybe pediades</name>
    <dbReference type="NCBI Taxonomy" id="84607"/>
    <lineage>
        <taxon>Eukaryota</taxon>
        <taxon>Fungi</taxon>
        <taxon>Dikarya</taxon>
        <taxon>Basidiomycota</taxon>
        <taxon>Agaricomycotina</taxon>
        <taxon>Agaricomycetes</taxon>
        <taxon>Agaricomycetidae</taxon>
        <taxon>Agaricales</taxon>
        <taxon>Agaricineae</taxon>
        <taxon>Strophariaceae</taxon>
        <taxon>Agrocybe</taxon>
    </lineage>
</organism>
<gene>
    <name evidence="6" type="ORF">D9613_011973</name>
</gene>
<evidence type="ECO:0000313" key="7">
    <source>
        <dbReference type="Proteomes" id="UP000521872"/>
    </source>
</evidence>
<dbReference type="InterPro" id="IPR027417">
    <property type="entry name" value="P-loop_NTPase"/>
</dbReference>
<keyword evidence="1" id="KW-0677">Repeat</keyword>
<evidence type="ECO:0000256" key="1">
    <source>
        <dbReference type="ARBA" id="ARBA00022737"/>
    </source>
</evidence>
<evidence type="ECO:0008006" key="8">
    <source>
        <dbReference type="Google" id="ProtNLM"/>
    </source>
</evidence>
<dbReference type="Gene3D" id="3.40.50.300">
    <property type="entry name" value="P-loop containing nucleotide triphosphate hydrolases"/>
    <property type="match status" value="2"/>
</dbReference>
<keyword evidence="7" id="KW-1185">Reference proteome</keyword>
<dbReference type="PANTHER" id="PTHR19211">
    <property type="entry name" value="ATP-BINDING TRANSPORT PROTEIN-RELATED"/>
    <property type="match status" value="1"/>
</dbReference>
<dbReference type="PANTHER" id="PTHR19211:SF15">
    <property type="entry name" value="ATP-BINDING CASSETTE SUB-FAMILY F MEMBER 2"/>
    <property type="match status" value="1"/>
</dbReference>
<reference evidence="6 7" key="1">
    <citation type="submission" date="2019-12" db="EMBL/GenBank/DDBJ databases">
        <authorList>
            <person name="Floudas D."/>
            <person name="Bentzer J."/>
            <person name="Ahren D."/>
            <person name="Johansson T."/>
            <person name="Persson P."/>
            <person name="Tunlid A."/>
        </authorList>
    </citation>
    <scope>NUCLEOTIDE SEQUENCE [LARGE SCALE GENOMIC DNA]</scope>
    <source>
        <strain evidence="6 7">CBS 102.39</strain>
    </source>
</reference>
<proteinExistence type="predicted"/>
<name>A0A8H4QEZ6_9AGAR</name>
<dbReference type="SUPFAM" id="SSF52540">
    <property type="entry name" value="P-loop containing nucleoside triphosphate hydrolases"/>
    <property type="match status" value="1"/>
</dbReference>
<dbReference type="Proteomes" id="UP000521872">
    <property type="component" value="Unassembled WGS sequence"/>
</dbReference>
<evidence type="ECO:0000259" key="4">
    <source>
        <dbReference type="Pfam" id="PF00005"/>
    </source>
</evidence>
<evidence type="ECO:0000256" key="2">
    <source>
        <dbReference type="ARBA" id="ARBA00022741"/>
    </source>
</evidence>
<comment type="caution">
    <text evidence="6">The sequence shown here is derived from an EMBL/GenBank/DDBJ whole genome shotgun (WGS) entry which is preliminary data.</text>
</comment>
<dbReference type="InterPro" id="IPR050611">
    <property type="entry name" value="ABCF"/>
</dbReference>
<evidence type="ECO:0000313" key="6">
    <source>
        <dbReference type="EMBL" id="KAF4609743.1"/>
    </source>
</evidence>
<dbReference type="GO" id="GO:0016887">
    <property type="term" value="F:ATP hydrolysis activity"/>
    <property type="evidence" value="ECO:0007669"/>
    <property type="project" value="InterPro"/>
</dbReference>
<dbReference type="AlphaFoldDB" id="A0A8H4QEZ6"/>
<keyword evidence="2" id="KW-0547">Nucleotide-binding</keyword>
<protein>
    <recommendedName>
        <fullName evidence="8">ABC transporter domain-containing protein</fullName>
    </recommendedName>
</protein>
<dbReference type="InterPro" id="IPR003439">
    <property type="entry name" value="ABC_transporter-like_ATP-bd"/>
</dbReference>
<sequence>MDLHTVVPRPLVEGAEIALNYGQRYGLLGESGSGKVLNLPSILLQSIAERDVEIPEHIDIYLVRGEAEPSEVNAVDFIVASAKAKAARLEAYIEELSMADDVDEQALDMAYEELKEMDPSTFEAKASGILHGGDEEPHKGHPRLLLDKPTNHSDLGAVVWLEAYLSTYNHILVITSHSQDFTDTVCTNIMDLTHKKKLIYYSGYYSTYVKTKQENEVNQMKACHRQQDEIAHNKRFSASAGTYAHLVRQAKLKQKIIDKIEAAGLVPFTLRFNFEDVRKLPLPAIAFDNVAFSYSGKKKDYLYEKTFLRYRKFPEKDVMAWRAQLGRFGLSGAYQTAPIKQLSDGLGNRVIFAQLAMEHPHILLLDEPTNHLDMEFIDAQATAIKEFEVGIVIVSHDFRRLGFEYPKQAESSQASHYWIRCGVVVRLIVPRVISPSPLVGFETLLAAPFILKLLPSLIKVETTNGYPKVCSVVGKAIATLRQVGQVYAESGDPNLRALHQAYGKQLTHSLIGIYQKLNATIFAGNPTSPTSETSTLSMLSTI</sequence>
<dbReference type="InterPro" id="IPR032781">
    <property type="entry name" value="ABC_tran_Xtn"/>
</dbReference>
<dbReference type="GO" id="GO:0005524">
    <property type="term" value="F:ATP binding"/>
    <property type="evidence" value="ECO:0007669"/>
    <property type="project" value="UniProtKB-KW"/>
</dbReference>
<evidence type="ECO:0000256" key="3">
    <source>
        <dbReference type="ARBA" id="ARBA00022840"/>
    </source>
</evidence>
<feature type="domain" description="ABC-transporter extension" evidence="5">
    <location>
        <begin position="194"/>
        <end position="262"/>
    </location>
</feature>
<dbReference type="Pfam" id="PF00005">
    <property type="entry name" value="ABC_tran"/>
    <property type="match status" value="1"/>
</dbReference>